<accession>A0A2M4DB27</accession>
<name>A0A2M4DB27_ANODA</name>
<feature type="region of interest" description="Disordered" evidence="1">
    <location>
        <begin position="41"/>
        <end position="63"/>
    </location>
</feature>
<evidence type="ECO:0000256" key="1">
    <source>
        <dbReference type="SAM" id="MobiDB-lite"/>
    </source>
</evidence>
<proteinExistence type="predicted"/>
<protein>
    <submittedName>
        <fullName evidence="2">Putative secreted protein</fullName>
    </submittedName>
</protein>
<organism evidence="2">
    <name type="scientific">Anopheles darlingi</name>
    <name type="common">Mosquito</name>
    <dbReference type="NCBI Taxonomy" id="43151"/>
    <lineage>
        <taxon>Eukaryota</taxon>
        <taxon>Metazoa</taxon>
        <taxon>Ecdysozoa</taxon>
        <taxon>Arthropoda</taxon>
        <taxon>Hexapoda</taxon>
        <taxon>Insecta</taxon>
        <taxon>Pterygota</taxon>
        <taxon>Neoptera</taxon>
        <taxon>Endopterygota</taxon>
        <taxon>Diptera</taxon>
        <taxon>Nematocera</taxon>
        <taxon>Culicoidea</taxon>
        <taxon>Culicidae</taxon>
        <taxon>Anophelinae</taxon>
        <taxon>Anopheles</taxon>
    </lineage>
</organism>
<evidence type="ECO:0000313" key="2">
    <source>
        <dbReference type="EMBL" id="MBW74729.1"/>
    </source>
</evidence>
<reference evidence="2" key="1">
    <citation type="submission" date="2018-01" db="EMBL/GenBank/DDBJ databases">
        <title>An insight into the sialome of Amazonian anophelines.</title>
        <authorList>
            <person name="Ribeiro J.M."/>
            <person name="Scarpassa V."/>
            <person name="Calvo E."/>
        </authorList>
    </citation>
    <scope>NUCLEOTIDE SEQUENCE</scope>
</reference>
<sequence>MMLGGCMSLRFFHHIMVRLVVEDFPRCVLCGTLRMPISGSSYSNERKQTHKTQHVSPFDSSRCSSIPEMWLSIVRWRSIEWY</sequence>
<dbReference type="AlphaFoldDB" id="A0A2M4DB27"/>
<feature type="compositionally biased region" description="Polar residues" evidence="1">
    <location>
        <begin position="54"/>
        <end position="63"/>
    </location>
</feature>
<dbReference type="EMBL" id="GGFL01010551">
    <property type="protein sequence ID" value="MBW74729.1"/>
    <property type="molecule type" value="Transcribed_RNA"/>
</dbReference>